<protein>
    <submittedName>
        <fullName evidence="4">Fe-S cluster assembly protein SufD</fullName>
    </submittedName>
</protein>
<dbReference type="RefSeq" id="WP_107990165.1">
    <property type="nucleotide sequence ID" value="NZ_QAYG01000004.1"/>
</dbReference>
<dbReference type="InterPro" id="IPR011542">
    <property type="entry name" value="SUF_FeS_clus_asmbl_SufD"/>
</dbReference>
<dbReference type="NCBIfam" id="TIGR01981">
    <property type="entry name" value="sufD"/>
    <property type="match status" value="1"/>
</dbReference>
<proteinExistence type="inferred from homology"/>
<dbReference type="Proteomes" id="UP000244081">
    <property type="component" value="Unassembled WGS sequence"/>
</dbReference>
<name>A0A2T5V9X8_9HYPH</name>
<dbReference type="GO" id="GO:0016226">
    <property type="term" value="P:iron-sulfur cluster assembly"/>
    <property type="evidence" value="ECO:0007669"/>
    <property type="project" value="InterPro"/>
</dbReference>
<dbReference type="PANTHER" id="PTHR43575">
    <property type="entry name" value="PROTEIN ABCI7, CHLOROPLASTIC"/>
    <property type="match status" value="1"/>
</dbReference>
<dbReference type="EMBL" id="QAYG01000004">
    <property type="protein sequence ID" value="PTW60562.1"/>
    <property type="molecule type" value="Genomic_DNA"/>
</dbReference>
<accession>A0A2T5V9X8</accession>
<evidence type="ECO:0000313" key="5">
    <source>
        <dbReference type="Proteomes" id="UP000244081"/>
    </source>
</evidence>
<dbReference type="AlphaFoldDB" id="A0A2T5V9X8"/>
<keyword evidence="5" id="KW-1185">Reference proteome</keyword>
<evidence type="ECO:0000259" key="2">
    <source>
        <dbReference type="Pfam" id="PF01458"/>
    </source>
</evidence>
<dbReference type="InterPro" id="IPR055346">
    <property type="entry name" value="Fe-S_cluster_assembly_SufBD"/>
</dbReference>
<evidence type="ECO:0000256" key="1">
    <source>
        <dbReference type="ARBA" id="ARBA00043967"/>
    </source>
</evidence>
<dbReference type="InterPro" id="IPR037284">
    <property type="entry name" value="SUF_FeS_clus_asmbl_SufBD_sf"/>
</dbReference>
<evidence type="ECO:0000259" key="3">
    <source>
        <dbReference type="Pfam" id="PF19295"/>
    </source>
</evidence>
<dbReference type="SUPFAM" id="SSF101960">
    <property type="entry name" value="Stabilizer of iron transporter SufD"/>
    <property type="match status" value="1"/>
</dbReference>
<evidence type="ECO:0000313" key="4">
    <source>
        <dbReference type="EMBL" id="PTW60562.1"/>
    </source>
</evidence>
<organism evidence="4 5">
    <name type="scientific">Breoghania corrubedonensis</name>
    <dbReference type="NCBI Taxonomy" id="665038"/>
    <lineage>
        <taxon>Bacteria</taxon>
        <taxon>Pseudomonadati</taxon>
        <taxon>Pseudomonadota</taxon>
        <taxon>Alphaproteobacteria</taxon>
        <taxon>Hyphomicrobiales</taxon>
        <taxon>Stappiaceae</taxon>
        <taxon>Breoghania</taxon>
    </lineage>
</organism>
<dbReference type="InterPro" id="IPR000825">
    <property type="entry name" value="SUF_FeS_clus_asmbl_SufBD_core"/>
</dbReference>
<feature type="domain" description="SUF system FeS cluster assembly SufBD N-terminal" evidence="3">
    <location>
        <begin position="25"/>
        <end position="171"/>
    </location>
</feature>
<sequence>MTADNETLRTAAERALIEQYEAAPTADAVKLLREKAIAGFRSRGLPNRRVEEWKYTDLRRGMSEALPIAEAPEAGEARAAVDAVAGFGDMAGARIVFVNGLYVPELSDIAGIEGLTITSLATALGEARPQGLGDLAGTVTDSALDLNTAFMRDGALIEVAAGATIDRPVEILHVATGEPAATYTRHVVHVGTGAKVRFNEVYSGKGRYQTNTAIEFSADKGADVSWIKLQNEGHQAQHLSTFVSALEAEVGFDHFVFNSGGHLARTQVFLRFNGENARAGLRGTMLITEDQHSDVTLVVDHAVPNCVSREFYKSAIDGKAKGVFQGRINVFQHAQKTDGQMMCQALLLSDEAEMAYKPELEIFADDVQCAHGATSGQIDAELMFYLQARGIPEAEAKTLLILAFLSQVIEEIGDEQAVEALEERTRTWLGY</sequence>
<dbReference type="Pfam" id="PF19295">
    <property type="entry name" value="SufBD_N"/>
    <property type="match status" value="1"/>
</dbReference>
<reference evidence="4 5" key="1">
    <citation type="submission" date="2018-04" db="EMBL/GenBank/DDBJ databases">
        <title>Genomic Encyclopedia of Archaeal and Bacterial Type Strains, Phase II (KMG-II): from individual species to whole genera.</title>
        <authorList>
            <person name="Goeker M."/>
        </authorList>
    </citation>
    <scope>NUCLEOTIDE SEQUENCE [LARGE SCALE GENOMIC DNA]</scope>
    <source>
        <strain evidence="4 5">DSM 23382</strain>
    </source>
</reference>
<dbReference type="InterPro" id="IPR045595">
    <property type="entry name" value="SufBD_N"/>
</dbReference>
<dbReference type="PANTHER" id="PTHR43575:SF1">
    <property type="entry name" value="PROTEIN ABCI7, CHLOROPLASTIC"/>
    <property type="match status" value="1"/>
</dbReference>
<gene>
    <name evidence="4" type="ORF">C8N35_104187</name>
</gene>
<feature type="domain" description="SUF system FeS cluster assembly SufBD core" evidence="2">
    <location>
        <begin position="175"/>
        <end position="404"/>
    </location>
</feature>
<dbReference type="Pfam" id="PF01458">
    <property type="entry name" value="SUFBD_core"/>
    <property type="match status" value="1"/>
</dbReference>
<comment type="caution">
    <text evidence="4">The sequence shown here is derived from an EMBL/GenBank/DDBJ whole genome shotgun (WGS) entry which is preliminary data.</text>
</comment>
<dbReference type="OrthoDB" id="9768262at2"/>
<comment type="similarity">
    <text evidence="1">Belongs to the iron-sulfur cluster assembly SufBD family.</text>
</comment>